<protein>
    <recommendedName>
        <fullName evidence="5">DUF4872 domain-containing protein</fullName>
    </recommendedName>
</protein>
<dbReference type="GeneID" id="98052395"/>
<dbReference type="Pfam" id="PF16169">
    <property type="entry name" value="DUF4872"/>
    <property type="match status" value="1"/>
</dbReference>
<dbReference type="RefSeq" id="WP_161152813.1">
    <property type="nucleotide sequence ID" value="NZ_BAAAJZ010000003.1"/>
</dbReference>
<sequence length="336" mass="35753">MSDASTGVPATGGVHCETTALGALLGHAGVHLAEPVLFGLGSGLSFVYWDSKRQPVPFLGGRVKPFELTRTLARRLGLDLRVQETSSARRGWDQVRTLVDDGVPVGLQLDSHDLDYFGSRVHFAGHVVALLGYDEESAYLLDTAQQGGRVSTSLESLARARAARGPMSAPHRSFTLGPLREPVDPVPAIAPAIVECAEAFLHPPIANIGHRGIRTTAKRAPSWLDRVEDPPRDLPQMAMLMERAGTGGALFRTLYRDFLTACLPLLDDGDGPGGRAAAVERGRDLFAESATLWTRVAGLVERAGLDGDPAGLTEAAGLLLRIADLETAAMGTLRSL</sequence>
<organism evidence="3 4">
    <name type="scientific">Pseudonocardia alni</name>
    <name type="common">Amycolata alni</name>
    <dbReference type="NCBI Taxonomy" id="33907"/>
    <lineage>
        <taxon>Bacteria</taxon>
        <taxon>Bacillati</taxon>
        <taxon>Actinomycetota</taxon>
        <taxon>Actinomycetes</taxon>
        <taxon>Pseudonocardiales</taxon>
        <taxon>Pseudonocardiaceae</taxon>
        <taxon>Pseudonocardia</taxon>
    </lineage>
</organism>
<dbReference type="AlphaFoldDB" id="A0A852W7R5"/>
<comment type="caution">
    <text evidence="3">The sequence shown here is derived from an EMBL/GenBank/DDBJ whole genome shotgun (WGS) entry which is preliminary data.</text>
</comment>
<dbReference type="InterPro" id="IPR026935">
    <property type="entry name" value="BtrH_N"/>
</dbReference>
<gene>
    <name evidence="3" type="ORF">HDA37_002640</name>
</gene>
<name>A0A852W7R5_PSEA5</name>
<feature type="domain" description="Butirosin biosynthesis protein H N-terminal" evidence="1">
    <location>
        <begin position="15"/>
        <end position="143"/>
    </location>
</feature>
<evidence type="ECO:0000313" key="3">
    <source>
        <dbReference type="EMBL" id="NYG02355.1"/>
    </source>
</evidence>
<dbReference type="Proteomes" id="UP000549695">
    <property type="component" value="Unassembled WGS sequence"/>
</dbReference>
<evidence type="ECO:0008006" key="5">
    <source>
        <dbReference type="Google" id="ProtNLM"/>
    </source>
</evidence>
<dbReference type="Pfam" id="PF14399">
    <property type="entry name" value="BtrH_N"/>
    <property type="match status" value="1"/>
</dbReference>
<dbReference type="InterPro" id="IPR032369">
    <property type="entry name" value="DUF4872"/>
</dbReference>
<evidence type="ECO:0000259" key="1">
    <source>
        <dbReference type="Pfam" id="PF14399"/>
    </source>
</evidence>
<evidence type="ECO:0000259" key="2">
    <source>
        <dbReference type="Pfam" id="PF16169"/>
    </source>
</evidence>
<proteinExistence type="predicted"/>
<dbReference type="EMBL" id="JACCCZ010000001">
    <property type="protein sequence ID" value="NYG02355.1"/>
    <property type="molecule type" value="Genomic_DNA"/>
</dbReference>
<evidence type="ECO:0000313" key="4">
    <source>
        <dbReference type="Proteomes" id="UP000549695"/>
    </source>
</evidence>
<accession>A0A852W7R5</accession>
<keyword evidence="4" id="KW-1185">Reference proteome</keyword>
<feature type="domain" description="DUF4872" evidence="2">
    <location>
        <begin position="155"/>
        <end position="333"/>
    </location>
</feature>
<reference evidence="3 4" key="1">
    <citation type="submission" date="2020-07" db="EMBL/GenBank/DDBJ databases">
        <title>Sequencing the genomes of 1000 actinobacteria strains.</title>
        <authorList>
            <person name="Klenk H.-P."/>
        </authorList>
    </citation>
    <scope>NUCLEOTIDE SEQUENCE [LARGE SCALE GENOMIC DNA]</scope>
    <source>
        <strain evidence="3 4">DSM 44749</strain>
    </source>
</reference>